<organism evidence="1 2">
    <name type="scientific">Rhizodiscina lignyota</name>
    <dbReference type="NCBI Taxonomy" id="1504668"/>
    <lineage>
        <taxon>Eukaryota</taxon>
        <taxon>Fungi</taxon>
        <taxon>Dikarya</taxon>
        <taxon>Ascomycota</taxon>
        <taxon>Pezizomycotina</taxon>
        <taxon>Dothideomycetes</taxon>
        <taxon>Pleosporomycetidae</taxon>
        <taxon>Aulographales</taxon>
        <taxon>Rhizodiscinaceae</taxon>
        <taxon>Rhizodiscina</taxon>
    </lineage>
</organism>
<gene>
    <name evidence="1" type="ORF">NA57DRAFT_60117</name>
</gene>
<dbReference type="OrthoDB" id="2951834at2759"/>
<dbReference type="PANTHER" id="PTHR38790:SF9">
    <property type="entry name" value="F-BOX DOMAIN-CONTAINING PROTEIN"/>
    <property type="match status" value="1"/>
</dbReference>
<keyword evidence="2" id="KW-1185">Reference proteome</keyword>
<evidence type="ECO:0000313" key="1">
    <source>
        <dbReference type="EMBL" id="KAF2094698.1"/>
    </source>
</evidence>
<accession>A0A9P4I756</accession>
<dbReference type="PANTHER" id="PTHR38790">
    <property type="entry name" value="2EXR DOMAIN-CONTAINING PROTEIN-RELATED"/>
    <property type="match status" value="1"/>
</dbReference>
<comment type="caution">
    <text evidence="1">The sequence shown here is derived from an EMBL/GenBank/DDBJ whole genome shotgun (WGS) entry which is preliminary data.</text>
</comment>
<dbReference type="EMBL" id="ML978133">
    <property type="protein sequence ID" value="KAF2094698.1"/>
    <property type="molecule type" value="Genomic_DNA"/>
</dbReference>
<evidence type="ECO:0008006" key="3">
    <source>
        <dbReference type="Google" id="ProtNLM"/>
    </source>
</evidence>
<evidence type="ECO:0000313" key="2">
    <source>
        <dbReference type="Proteomes" id="UP000799772"/>
    </source>
</evidence>
<dbReference type="AlphaFoldDB" id="A0A9P4I756"/>
<reference evidence="1" key="1">
    <citation type="journal article" date="2020" name="Stud. Mycol.">
        <title>101 Dothideomycetes genomes: a test case for predicting lifestyles and emergence of pathogens.</title>
        <authorList>
            <person name="Haridas S."/>
            <person name="Albert R."/>
            <person name="Binder M."/>
            <person name="Bloem J."/>
            <person name="Labutti K."/>
            <person name="Salamov A."/>
            <person name="Andreopoulos B."/>
            <person name="Baker S."/>
            <person name="Barry K."/>
            <person name="Bills G."/>
            <person name="Bluhm B."/>
            <person name="Cannon C."/>
            <person name="Castanera R."/>
            <person name="Culley D."/>
            <person name="Daum C."/>
            <person name="Ezra D."/>
            <person name="Gonzalez J."/>
            <person name="Henrissat B."/>
            <person name="Kuo A."/>
            <person name="Liang C."/>
            <person name="Lipzen A."/>
            <person name="Lutzoni F."/>
            <person name="Magnuson J."/>
            <person name="Mondo S."/>
            <person name="Nolan M."/>
            <person name="Ohm R."/>
            <person name="Pangilinan J."/>
            <person name="Park H.-J."/>
            <person name="Ramirez L."/>
            <person name="Alfaro M."/>
            <person name="Sun H."/>
            <person name="Tritt A."/>
            <person name="Yoshinaga Y."/>
            <person name="Zwiers L.-H."/>
            <person name="Turgeon B."/>
            <person name="Goodwin S."/>
            <person name="Spatafora J."/>
            <person name="Crous P."/>
            <person name="Grigoriev I."/>
        </authorList>
    </citation>
    <scope>NUCLEOTIDE SEQUENCE</scope>
    <source>
        <strain evidence="1">CBS 133067</strain>
    </source>
</reference>
<name>A0A9P4I756_9PEZI</name>
<protein>
    <recommendedName>
        <fullName evidence="3">F-box domain-containing protein</fullName>
    </recommendedName>
</protein>
<dbReference type="Proteomes" id="UP000799772">
    <property type="component" value="Unassembled WGS sequence"/>
</dbReference>
<sequence>MTEFQEVVETTALDTAGARKQDPDAIAERRHNARLRRFEFLALPGEIRNKIYELLLVDTSGPIELHSLCKLSRPRKYRGKMIPRADRQIFTYGKLYVQVLRTCRQINKEASHFLYGTNVFTLIVNDQFDGWFDAPAAVLKRSLIPKVEKLFLLVDGIGCTRELGLNGFITAWIRTRQKMRKSSAFFAVMKELKQLNLSICMIGGVGNWSDFPEIKMWLRENILPQSSVKWIDHEESLTPWFFFGGYYFYGDPHHTPDVVKEFDKLHK</sequence>
<proteinExistence type="predicted"/>